<dbReference type="OrthoDB" id="3707060at2"/>
<evidence type="ECO:0000256" key="1">
    <source>
        <dbReference type="SAM" id="SignalP"/>
    </source>
</evidence>
<reference evidence="2 3" key="1">
    <citation type="submission" date="2018-11" db="EMBL/GenBank/DDBJ databases">
        <title>Sequencing the genomes of 1000 actinobacteria strains.</title>
        <authorList>
            <person name="Klenk H.-P."/>
        </authorList>
    </citation>
    <scope>NUCLEOTIDE SEQUENCE [LARGE SCALE GENOMIC DNA]</scope>
    <source>
        <strain evidence="2 3">DSM 44231</strain>
    </source>
</reference>
<protein>
    <recommendedName>
        <fullName evidence="4">Secreted protein</fullName>
    </recommendedName>
</protein>
<evidence type="ECO:0000313" key="3">
    <source>
        <dbReference type="Proteomes" id="UP000268727"/>
    </source>
</evidence>
<evidence type="ECO:0000313" key="2">
    <source>
        <dbReference type="EMBL" id="ROP41926.1"/>
    </source>
</evidence>
<feature type="chain" id="PRO_5017974390" description="Secreted protein" evidence="1">
    <location>
        <begin position="33"/>
        <end position="172"/>
    </location>
</feature>
<feature type="signal peptide" evidence="1">
    <location>
        <begin position="1"/>
        <end position="32"/>
    </location>
</feature>
<dbReference type="AlphaFoldDB" id="A0A3N1HHH6"/>
<gene>
    <name evidence="2" type="ORF">EDD40_7412</name>
</gene>
<keyword evidence="1" id="KW-0732">Signal</keyword>
<organism evidence="2 3">
    <name type="scientific">Saccharothrix texasensis</name>
    <dbReference type="NCBI Taxonomy" id="103734"/>
    <lineage>
        <taxon>Bacteria</taxon>
        <taxon>Bacillati</taxon>
        <taxon>Actinomycetota</taxon>
        <taxon>Actinomycetes</taxon>
        <taxon>Pseudonocardiales</taxon>
        <taxon>Pseudonocardiaceae</taxon>
        <taxon>Saccharothrix</taxon>
    </lineage>
</organism>
<dbReference type="RefSeq" id="WP_148089030.1">
    <property type="nucleotide sequence ID" value="NZ_RJKM01000001.1"/>
</dbReference>
<sequence length="172" mass="17714">MTSPLSSRIGRAAAVAFAAAATTLTLTGGASADPTAASVAFKAEHTDRCLSSYTAGQLAWRNTSPVPPPQPVTAVKVTGEVALRDITPCAPPVNTVAVAVFTAYSGRTVVDTERQGTTSATKFEFVLTVPLVPTPVPVPIDRVTVQVCHTTITPIPEPAPLTCGDISTYPIA</sequence>
<keyword evidence="3" id="KW-1185">Reference proteome</keyword>
<dbReference type="EMBL" id="RJKM01000001">
    <property type="protein sequence ID" value="ROP41926.1"/>
    <property type="molecule type" value="Genomic_DNA"/>
</dbReference>
<evidence type="ECO:0008006" key="4">
    <source>
        <dbReference type="Google" id="ProtNLM"/>
    </source>
</evidence>
<accession>A0A3N1HHH6</accession>
<dbReference type="Proteomes" id="UP000268727">
    <property type="component" value="Unassembled WGS sequence"/>
</dbReference>
<name>A0A3N1HHH6_9PSEU</name>
<comment type="caution">
    <text evidence="2">The sequence shown here is derived from an EMBL/GenBank/DDBJ whole genome shotgun (WGS) entry which is preliminary data.</text>
</comment>
<proteinExistence type="predicted"/>